<dbReference type="GO" id="GO:0071555">
    <property type="term" value="P:cell wall organization"/>
    <property type="evidence" value="ECO:0007669"/>
    <property type="project" value="TreeGrafter"/>
</dbReference>
<evidence type="ECO:0000259" key="8">
    <source>
        <dbReference type="PROSITE" id="PS51178"/>
    </source>
</evidence>
<dbReference type="SUPFAM" id="SSF56519">
    <property type="entry name" value="Penicillin binding protein dimerisation domain"/>
    <property type="match status" value="1"/>
</dbReference>
<comment type="pathway">
    <text evidence="2">Cell wall biogenesis; peptidoglycan biosynthesis.</text>
</comment>
<evidence type="ECO:0000256" key="3">
    <source>
        <dbReference type="ARBA" id="ARBA00007171"/>
    </source>
</evidence>
<dbReference type="RefSeq" id="WP_075036547.1">
    <property type="nucleotide sequence ID" value="NZ_FOSB01000005.1"/>
</dbReference>
<dbReference type="Proteomes" id="UP000183557">
    <property type="component" value="Unassembled WGS sequence"/>
</dbReference>
<dbReference type="InterPro" id="IPR005543">
    <property type="entry name" value="PASTA_dom"/>
</dbReference>
<evidence type="ECO:0000256" key="2">
    <source>
        <dbReference type="ARBA" id="ARBA00004752"/>
    </source>
</evidence>
<dbReference type="InterPro" id="IPR036138">
    <property type="entry name" value="PBP_dimer_sf"/>
</dbReference>
<dbReference type="EMBL" id="FOSB01000005">
    <property type="protein sequence ID" value="SFJ93180.1"/>
    <property type="molecule type" value="Genomic_DNA"/>
</dbReference>
<dbReference type="GO" id="GO:0005886">
    <property type="term" value="C:plasma membrane"/>
    <property type="evidence" value="ECO:0007669"/>
    <property type="project" value="TreeGrafter"/>
</dbReference>
<name>A0A1I3VDF8_HALDA</name>
<dbReference type="InterPro" id="IPR005311">
    <property type="entry name" value="PBP_dimer"/>
</dbReference>
<dbReference type="InterPro" id="IPR001460">
    <property type="entry name" value="PCN-bd_Tpept"/>
</dbReference>
<evidence type="ECO:0000256" key="7">
    <source>
        <dbReference type="SAM" id="Phobius"/>
    </source>
</evidence>
<comment type="similarity">
    <text evidence="3">Belongs to the transpeptidase family.</text>
</comment>
<evidence type="ECO:0000256" key="6">
    <source>
        <dbReference type="ARBA" id="ARBA00034000"/>
    </source>
</evidence>
<dbReference type="Gene3D" id="3.30.70.2110">
    <property type="match status" value="1"/>
</dbReference>
<reference evidence="10" key="1">
    <citation type="submission" date="2016-10" db="EMBL/GenBank/DDBJ databases">
        <authorList>
            <person name="Varghese N."/>
            <person name="Submissions S."/>
        </authorList>
    </citation>
    <scope>NUCLEOTIDE SEQUENCE [LARGE SCALE GENOMIC DNA]</scope>
    <source>
        <strain evidence="10">CGMCC 1.3704</strain>
    </source>
</reference>
<proteinExistence type="inferred from homology"/>
<evidence type="ECO:0000256" key="4">
    <source>
        <dbReference type="ARBA" id="ARBA00012448"/>
    </source>
</evidence>
<dbReference type="CDD" id="cd06576">
    <property type="entry name" value="PASTA_Pbp2x-like_1"/>
    <property type="match status" value="1"/>
</dbReference>
<comment type="subcellular location">
    <subcellularLocation>
        <location evidence="1">Membrane</location>
    </subcellularLocation>
</comment>
<dbReference type="OrthoDB" id="9804124at2"/>
<protein>
    <recommendedName>
        <fullName evidence="4">serine-type D-Ala-D-Ala carboxypeptidase</fullName>
        <ecNumber evidence="4">3.4.16.4</ecNumber>
    </recommendedName>
</protein>
<dbReference type="GO" id="GO:0009252">
    <property type="term" value="P:peptidoglycan biosynthetic process"/>
    <property type="evidence" value="ECO:0007669"/>
    <property type="project" value="UniProtKB-UniPathway"/>
</dbReference>
<feature type="transmembrane region" description="Helical" evidence="7">
    <location>
        <begin position="12"/>
        <end position="30"/>
    </location>
</feature>
<dbReference type="Pfam" id="PF03717">
    <property type="entry name" value="PBP_dimer"/>
    <property type="match status" value="1"/>
</dbReference>
<dbReference type="SUPFAM" id="SSF54184">
    <property type="entry name" value="Penicillin-binding protein 2x (pbp-2x), c-terminal domain"/>
    <property type="match status" value="2"/>
</dbReference>
<keyword evidence="7" id="KW-1133">Transmembrane helix</keyword>
<dbReference type="PANTHER" id="PTHR30627">
    <property type="entry name" value="PEPTIDOGLYCAN D,D-TRANSPEPTIDASE"/>
    <property type="match status" value="1"/>
</dbReference>
<dbReference type="GO" id="GO:0008658">
    <property type="term" value="F:penicillin binding"/>
    <property type="evidence" value="ECO:0007669"/>
    <property type="project" value="InterPro"/>
</dbReference>
<organism evidence="9 10">
    <name type="scientific">Halobacillus dabanensis</name>
    <dbReference type="NCBI Taxonomy" id="240302"/>
    <lineage>
        <taxon>Bacteria</taxon>
        <taxon>Bacillati</taxon>
        <taxon>Bacillota</taxon>
        <taxon>Bacilli</taxon>
        <taxon>Bacillales</taxon>
        <taxon>Bacillaceae</taxon>
        <taxon>Halobacillus</taxon>
    </lineage>
</organism>
<sequence>MNNRNKNFSTVFLILVFSIMFFIIAGRFLYIETVGSIDGVDLTAWAEDIRTTSYEIDADRGKIYDNNGMVLAYDRPTYRLYAIVDPEYSANLDPPQHVTDPGETAKKLAPFLDMKASEIQQTLEEGKENDRFQVEFGSNGRSLSQEAKEEIEELELNGIKFKQESRRYYPNGQFASHVIGFARSKEGEINGVTGIEKQMEKHLQEEKGKISYERDKYGTKLLDPNEVMTEPENGNDVYLTIDQKIQTFLEDALTQVEEEYSPEKIMAAVMDPDTGEILAMSNRPSYNPNNIGDVENWYNDIVSHTFEPGSTMKIFTWAAAIDAGVYKGSDVFQSGTYKVPGHTIGDHNNGEGWGPISYDEGFQRSSNVAASKLALEVLGPTKLRKYLSAFNFDEKTGIDLPNEKNGRFVFDRKSEQATTSFGQGSTVTAIQMMTAATAVANDGKMMRPYMLSKITSGDTGEVLKENEPDQIGTPISKDTADQVRELMGEVVTSEQGTGQSFKLDDYTLAGKTGTAQISKPGGGYMSGRENYTFSFMGMAPKEDPELLVYVAVQQPQLEATELGSEPVSYIVRTVMENSLHYMDIQPDKETDQSFSPLTMPDVADESTEQAEQKLKESFENVEVIGSGENVEAILPSPGTKVVENQRIMIVTDQPKMPDLTGYSVRDVHKLAKHFKLNIETMGNGFVKAQSIPAGSNIKEGGYLVVELEPPQSE</sequence>
<gene>
    <name evidence="9" type="ORF">SAMN04487936_105259</name>
</gene>
<evidence type="ECO:0000256" key="5">
    <source>
        <dbReference type="ARBA" id="ARBA00023136"/>
    </source>
</evidence>
<keyword evidence="5 7" id="KW-0472">Membrane</keyword>
<evidence type="ECO:0000256" key="1">
    <source>
        <dbReference type="ARBA" id="ARBA00004370"/>
    </source>
</evidence>
<dbReference type="FunFam" id="3.40.710.10:FF:000026">
    <property type="entry name" value="Penicillin-binding protein 1"/>
    <property type="match status" value="1"/>
</dbReference>
<evidence type="ECO:0000313" key="9">
    <source>
        <dbReference type="EMBL" id="SFJ93180.1"/>
    </source>
</evidence>
<dbReference type="UniPathway" id="UPA00219"/>
<dbReference type="GO" id="GO:0009002">
    <property type="term" value="F:serine-type D-Ala-D-Ala carboxypeptidase activity"/>
    <property type="evidence" value="ECO:0007669"/>
    <property type="project" value="UniProtKB-EC"/>
</dbReference>
<dbReference type="InterPro" id="IPR050515">
    <property type="entry name" value="Beta-lactam/transpept"/>
</dbReference>
<dbReference type="Pfam" id="PF03793">
    <property type="entry name" value="PASTA"/>
    <property type="match status" value="2"/>
</dbReference>
<dbReference type="PROSITE" id="PS51178">
    <property type="entry name" value="PASTA"/>
    <property type="match status" value="1"/>
</dbReference>
<dbReference type="CDD" id="cd06575">
    <property type="entry name" value="PASTA_Pbp2x-like_2"/>
    <property type="match status" value="1"/>
</dbReference>
<comment type="catalytic activity">
    <reaction evidence="6">
        <text>Preferential cleavage: (Ac)2-L-Lys-D-Ala-|-D-Ala. Also transpeptidation of peptidyl-alanyl moieties that are N-acyl substituents of D-alanine.</text>
        <dbReference type="EC" id="3.4.16.4"/>
    </reaction>
</comment>
<accession>A0A1I3VDF8</accession>
<dbReference type="STRING" id="240302.BN982_02152"/>
<dbReference type="SMART" id="SM00740">
    <property type="entry name" value="PASTA"/>
    <property type="match status" value="2"/>
</dbReference>
<feature type="domain" description="PASTA" evidence="8">
    <location>
        <begin position="652"/>
        <end position="709"/>
    </location>
</feature>
<dbReference type="Gene3D" id="3.90.1310.10">
    <property type="entry name" value="Penicillin-binding protein 2a (Domain 2)"/>
    <property type="match status" value="1"/>
</dbReference>
<dbReference type="SUPFAM" id="SSF56601">
    <property type="entry name" value="beta-lactamase/transpeptidase-like"/>
    <property type="match status" value="1"/>
</dbReference>
<dbReference type="EC" id="3.4.16.4" evidence="4"/>
<evidence type="ECO:0000313" key="10">
    <source>
        <dbReference type="Proteomes" id="UP000183557"/>
    </source>
</evidence>
<dbReference type="PANTHER" id="PTHR30627:SF26">
    <property type="entry name" value="PENICILLIN-BINDING PROTEIN 2B"/>
    <property type="match status" value="1"/>
</dbReference>
<keyword evidence="10" id="KW-1185">Reference proteome</keyword>
<dbReference type="Gene3D" id="3.40.710.10">
    <property type="entry name" value="DD-peptidase/beta-lactamase superfamily"/>
    <property type="match status" value="1"/>
</dbReference>
<dbReference type="InterPro" id="IPR012338">
    <property type="entry name" value="Beta-lactam/transpept-like"/>
</dbReference>
<dbReference type="AlphaFoldDB" id="A0A1I3VDF8"/>
<keyword evidence="7" id="KW-0812">Transmembrane</keyword>
<dbReference type="Pfam" id="PF00905">
    <property type="entry name" value="Transpeptidase"/>
    <property type="match status" value="1"/>
</dbReference>